<dbReference type="Pfam" id="PF00873">
    <property type="entry name" value="ACR_tran"/>
    <property type="match status" value="1"/>
</dbReference>
<sequence>MSGIVTWAVSHGRMILAMVLLAIGAGSTAYLSLPKEGSPDIDIPVLYVSVPLPGISASDSERLLVKPLEAELRGIEGLDEMTAIASENHAGVLLKFEFGWDKTATVAEVRDKVDRAKAEMPFEVEEPQVIEVNLSAFPIVVITLSGEVPERTLLRIAKDLQREIESISSILEAGLAGHRDEMIEVLIDPLKMEAYDVTAEELLRVVSANNALVAAGALETGAGAFSVKLPGSFETAEEIYQLPVRLVGDRMVTLGDIATIRRTFKDAEGTARFNGEPTVALQVKKRTGENIIGAVEAVRKAVETAQARWPAALRSTVHIDLSMDESTRVLDMVEQLEGAVLTAVLLVMVVVVLTLGFRSSMLVGIAIPCSFMLSFALIAVFGMTINNMVMFGLILAVGMLVDGAIVVAEYADRRLTEGAGPGVAYAEAARRMFWPIVSSTATTLCAFLPMLFWPGIPGEFMGQLPVTLIFVLSASLIVALIFLPVIGSVIARGFAFLGRGFAGVSRGVGLGAAQKPATIEYGYRRTPFGRVVQAIVGNPVMPFVALIAAVGMVAATVITFQSHNLGVDFFVKTEPERAIVHVRARGNLSIAEKDRLVRRVENEVIGIDGVESVFAFAGVGGLEQKGGDSPSDAIGQVQVELKPWDERRDGDEIIADVERRISRIPGVIAELAVQKDGPQQGKPVQLRLMTSNWDALMTTAAAARAGFESVEGLVNIDDTRPLPGIDWSIKVDREMAGRFGADIATIGTLVQLVTRGALLDTIRPEDSDEELDIRVRFPERDRLISTLEQMRLRTSKGLVPLSNFIEITPVPSIGEISRFDTVRFVDIRADVAPGVNANEKIAVIERWIEANPLPAGVDYSFRGDQEEQAESMAFLGKAFLGALGLMFAILLAQFNSIYNSILVLTAVVMSVAGVLIGMMVMGQPFSIIMTGTGVVALAGIVVNNNIVLIDTYREFAAEMPRLEAIIRTAEQRIRPVLLTTITTIAGLLPMMFATSINFGAFPTLFSGGIFSTAAWAGFLASVLEVGAPSALLWTQLATAVVFGLAIATFLTLLATPAALAARVWVNDGLFGRYGPAHRVLATLTLVGAARQAFFAEVERKRALGHAAAPELDWDSGAEAGRNLKSARRRFFDAAE</sequence>
<dbReference type="EMBL" id="CP049056">
    <property type="protein sequence ID" value="QIE54538.1"/>
    <property type="molecule type" value="Genomic_DNA"/>
</dbReference>
<dbReference type="InterPro" id="IPR001036">
    <property type="entry name" value="Acrflvin-R"/>
</dbReference>
<organism evidence="2 3">
    <name type="scientific">Pikeienuella piscinae</name>
    <dbReference type="NCBI Taxonomy" id="2748098"/>
    <lineage>
        <taxon>Bacteria</taxon>
        <taxon>Pseudomonadati</taxon>
        <taxon>Pseudomonadota</taxon>
        <taxon>Alphaproteobacteria</taxon>
        <taxon>Rhodobacterales</taxon>
        <taxon>Paracoccaceae</taxon>
        <taxon>Pikeienuella</taxon>
    </lineage>
</organism>
<feature type="transmembrane region" description="Helical" evidence="1">
    <location>
        <begin position="1030"/>
        <end position="1055"/>
    </location>
</feature>
<feature type="transmembrane region" description="Helical" evidence="1">
    <location>
        <begin position="927"/>
        <end position="952"/>
    </location>
</feature>
<name>A0A7L5BUV5_9RHOB</name>
<dbReference type="InterPro" id="IPR027463">
    <property type="entry name" value="AcrB_DN_DC_subdom"/>
</dbReference>
<dbReference type="Proteomes" id="UP000503336">
    <property type="component" value="Chromosome"/>
</dbReference>
<feature type="transmembrane region" description="Helical" evidence="1">
    <location>
        <begin position="362"/>
        <end position="383"/>
    </location>
</feature>
<dbReference type="Gene3D" id="3.30.2090.10">
    <property type="entry name" value="Multidrug efflux transporter AcrB TolC docking domain, DN and DC subdomains"/>
    <property type="match status" value="2"/>
</dbReference>
<feature type="transmembrane region" description="Helical" evidence="1">
    <location>
        <begin position="432"/>
        <end position="456"/>
    </location>
</feature>
<evidence type="ECO:0000313" key="3">
    <source>
        <dbReference type="Proteomes" id="UP000503336"/>
    </source>
</evidence>
<dbReference type="GO" id="GO:0042910">
    <property type="term" value="F:xenobiotic transmembrane transporter activity"/>
    <property type="evidence" value="ECO:0007669"/>
    <property type="project" value="TreeGrafter"/>
</dbReference>
<dbReference type="Gene3D" id="1.20.1640.10">
    <property type="entry name" value="Multidrug efflux transporter AcrB transmembrane domain"/>
    <property type="match status" value="2"/>
</dbReference>
<feature type="transmembrane region" description="Helical" evidence="1">
    <location>
        <begin position="874"/>
        <end position="894"/>
    </location>
</feature>
<feature type="transmembrane region" description="Helical" evidence="1">
    <location>
        <begin position="468"/>
        <end position="491"/>
    </location>
</feature>
<gene>
    <name evidence="2" type="ORF">G5B40_03255</name>
</gene>
<evidence type="ECO:0000256" key="1">
    <source>
        <dbReference type="SAM" id="Phobius"/>
    </source>
</evidence>
<keyword evidence="1" id="KW-0472">Membrane</keyword>
<feature type="transmembrane region" description="Helical" evidence="1">
    <location>
        <begin position="12"/>
        <end position="33"/>
    </location>
</feature>
<feature type="transmembrane region" description="Helical" evidence="1">
    <location>
        <begin position="901"/>
        <end position="921"/>
    </location>
</feature>
<proteinExistence type="predicted"/>
<feature type="transmembrane region" description="Helical" evidence="1">
    <location>
        <begin position="540"/>
        <end position="560"/>
    </location>
</feature>
<dbReference type="SUPFAM" id="SSF82866">
    <property type="entry name" value="Multidrug efflux transporter AcrB transmembrane domain"/>
    <property type="match status" value="2"/>
</dbReference>
<keyword evidence="3" id="KW-1185">Reference proteome</keyword>
<evidence type="ECO:0000313" key="2">
    <source>
        <dbReference type="EMBL" id="QIE54538.1"/>
    </source>
</evidence>
<dbReference type="KEGG" id="hdh:G5B40_03255"/>
<dbReference type="PANTHER" id="PTHR32063">
    <property type="match status" value="1"/>
</dbReference>
<dbReference type="GO" id="GO:0005886">
    <property type="term" value="C:plasma membrane"/>
    <property type="evidence" value="ECO:0007669"/>
    <property type="project" value="TreeGrafter"/>
</dbReference>
<dbReference type="Gene3D" id="3.30.70.1440">
    <property type="entry name" value="Multidrug efflux transporter AcrB pore domain"/>
    <property type="match status" value="1"/>
</dbReference>
<accession>A0A7L5BUV5</accession>
<dbReference type="AlphaFoldDB" id="A0A7L5BUV5"/>
<reference evidence="2 3" key="1">
    <citation type="submission" date="2020-02" db="EMBL/GenBank/DDBJ databases">
        <title>complete genome sequence of Rhodobacteraceae bacterium.</title>
        <authorList>
            <person name="Park J."/>
            <person name="Kim Y.-S."/>
            <person name="Kim K.-H."/>
        </authorList>
    </citation>
    <scope>NUCLEOTIDE SEQUENCE [LARGE SCALE GENOMIC DNA]</scope>
    <source>
        <strain evidence="2 3">RR4-56</strain>
    </source>
</reference>
<feature type="transmembrane region" description="Helical" evidence="1">
    <location>
        <begin position="336"/>
        <end position="355"/>
    </location>
</feature>
<dbReference type="SUPFAM" id="SSF82693">
    <property type="entry name" value="Multidrug efflux transporter AcrB pore domain, PN1, PN2, PC1 and PC2 subdomains"/>
    <property type="match status" value="3"/>
</dbReference>
<dbReference type="RefSeq" id="WP_165094927.1">
    <property type="nucleotide sequence ID" value="NZ_CP049056.1"/>
</dbReference>
<dbReference type="PRINTS" id="PR00702">
    <property type="entry name" value="ACRIFLAVINRP"/>
</dbReference>
<dbReference type="Gene3D" id="3.30.70.1320">
    <property type="entry name" value="Multidrug efflux transporter AcrB pore domain like"/>
    <property type="match status" value="1"/>
</dbReference>
<feature type="transmembrane region" description="Helical" evidence="1">
    <location>
        <begin position="973"/>
        <end position="992"/>
    </location>
</feature>
<keyword evidence="1" id="KW-0812">Transmembrane</keyword>
<dbReference type="PANTHER" id="PTHR32063:SF0">
    <property type="entry name" value="SWARMING MOTILITY PROTEIN SWRC"/>
    <property type="match status" value="1"/>
</dbReference>
<protein>
    <submittedName>
        <fullName evidence="2">Efflux RND transporter permease subunit</fullName>
    </submittedName>
</protein>
<dbReference type="SUPFAM" id="SSF82714">
    <property type="entry name" value="Multidrug efflux transporter AcrB TolC docking domain, DN and DC subdomains"/>
    <property type="match status" value="1"/>
</dbReference>
<feature type="transmembrane region" description="Helical" evidence="1">
    <location>
        <begin position="389"/>
        <end position="411"/>
    </location>
</feature>
<keyword evidence="1" id="KW-1133">Transmembrane helix</keyword>
<dbReference type="Gene3D" id="3.30.70.1430">
    <property type="entry name" value="Multidrug efflux transporter AcrB pore domain"/>
    <property type="match status" value="2"/>
</dbReference>